<reference evidence="7" key="3">
    <citation type="submission" date="2025-09" db="UniProtKB">
        <authorList>
            <consortium name="Ensembl"/>
        </authorList>
    </citation>
    <scope>IDENTIFICATION</scope>
</reference>
<evidence type="ECO:0000259" key="6">
    <source>
        <dbReference type="PROSITE" id="PS50209"/>
    </source>
</evidence>
<reference evidence="7" key="2">
    <citation type="submission" date="2025-08" db="UniProtKB">
        <authorList>
            <consortium name="Ensembl"/>
        </authorList>
    </citation>
    <scope>IDENTIFICATION</scope>
</reference>
<evidence type="ECO:0000256" key="1">
    <source>
        <dbReference type="ARBA" id="ARBA00004514"/>
    </source>
</evidence>
<evidence type="ECO:0000256" key="4">
    <source>
        <dbReference type="ARBA" id="ARBA00022859"/>
    </source>
</evidence>
<feature type="domain" description="CARD" evidence="6">
    <location>
        <begin position="10"/>
        <end position="100"/>
    </location>
</feature>
<dbReference type="GeneTree" id="ENSGT00990000203949"/>
<keyword evidence="5" id="KW-0395">Inflammatory response</keyword>
<proteinExistence type="predicted"/>
<dbReference type="Ensembl" id="ENSHHUT00000093047.1">
    <property type="protein sequence ID" value="ENSHHUP00000090252.1"/>
    <property type="gene ID" value="ENSHHUG00000052112.1"/>
</dbReference>
<dbReference type="Pfam" id="PF00619">
    <property type="entry name" value="CARD"/>
    <property type="match status" value="1"/>
</dbReference>
<dbReference type="CDD" id="cd08330">
    <property type="entry name" value="CARD_ASC_NALP1"/>
    <property type="match status" value="1"/>
</dbReference>
<dbReference type="Proteomes" id="UP000314982">
    <property type="component" value="Unassembled WGS sequence"/>
</dbReference>
<accession>A0A4W5RND1</accession>
<keyword evidence="2" id="KW-0963">Cytoplasm</keyword>
<evidence type="ECO:0000313" key="7">
    <source>
        <dbReference type="Ensembl" id="ENSHHUP00000090252.1"/>
    </source>
</evidence>
<name>A0A4W5RND1_9TELE</name>
<evidence type="ECO:0000256" key="2">
    <source>
        <dbReference type="ARBA" id="ARBA00022490"/>
    </source>
</evidence>
<dbReference type="InterPro" id="IPR051249">
    <property type="entry name" value="NLRP_Inflammasome"/>
</dbReference>
<dbReference type="GO" id="GO:0042981">
    <property type="term" value="P:regulation of apoptotic process"/>
    <property type="evidence" value="ECO:0007669"/>
    <property type="project" value="InterPro"/>
</dbReference>
<dbReference type="PROSITE" id="PS50209">
    <property type="entry name" value="CARD"/>
    <property type="match status" value="1"/>
</dbReference>
<evidence type="ECO:0000313" key="8">
    <source>
        <dbReference type="Proteomes" id="UP000314982"/>
    </source>
</evidence>
<dbReference type="STRING" id="62062.ENSHHUP00000090252"/>
<evidence type="ECO:0000256" key="5">
    <source>
        <dbReference type="ARBA" id="ARBA00023198"/>
    </source>
</evidence>
<reference evidence="8" key="1">
    <citation type="submission" date="2018-06" db="EMBL/GenBank/DDBJ databases">
        <title>Genome assembly of Danube salmon.</title>
        <authorList>
            <person name="Macqueen D.J."/>
            <person name="Gundappa M.K."/>
        </authorList>
    </citation>
    <scope>NUCLEOTIDE SEQUENCE [LARGE SCALE GENOMIC DNA]</scope>
</reference>
<dbReference type="Gene3D" id="1.10.533.10">
    <property type="entry name" value="Death Domain, Fas"/>
    <property type="match status" value="1"/>
</dbReference>
<dbReference type="SUPFAM" id="SSF47986">
    <property type="entry name" value="DEATH domain"/>
    <property type="match status" value="1"/>
</dbReference>
<dbReference type="InterPro" id="IPR001315">
    <property type="entry name" value="CARD"/>
</dbReference>
<keyword evidence="8" id="KW-1185">Reference proteome</keyword>
<dbReference type="FunFam" id="1.10.533.10:FF:000013">
    <property type="entry name" value="Apoptosis-associated speck-like protein containing a CARD"/>
    <property type="match status" value="1"/>
</dbReference>
<sequence length="131" mass="15165">MLVLQTRSGRDGKYAEFVDRHRADLIQRVSTLMPIADQLLQKCMIHEEVYSNIHTARTREEQMRELFKALNSGGVQVKSAFHRILLKTEPVLVQELGGATSTAMDHDQQTWSTARKWVTLYRDLKRNIKLV</sequence>
<dbReference type="InterPro" id="IPR033516">
    <property type="entry name" value="CARD8/ASC/NALP1_CARD"/>
</dbReference>
<organism evidence="7 8">
    <name type="scientific">Hucho hucho</name>
    <name type="common">huchen</name>
    <dbReference type="NCBI Taxonomy" id="62062"/>
    <lineage>
        <taxon>Eukaryota</taxon>
        <taxon>Metazoa</taxon>
        <taxon>Chordata</taxon>
        <taxon>Craniata</taxon>
        <taxon>Vertebrata</taxon>
        <taxon>Euteleostomi</taxon>
        <taxon>Actinopterygii</taxon>
        <taxon>Neopterygii</taxon>
        <taxon>Teleostei</taxon>
        <taxon>Protacanthopterygii</taxon>
        <taxon>Salmoniformes</taxon>
        <taxon>Salmonidae</taxon>
        <taxon>Salmoninae</taxon>
        <taxon>Hucho</taxon>
    </lineage>
</organism>
<dbReference type="PANTHER" id="PTHR46985:SF2">
    <property type="entry name" value="APOPTOSIS-ASSOCIATED SPECK-LIKE PROTEIN CONTAINING A CARD"/>
    <property type="match status" value="1"/>
</dbReference>
<evidence type="ECO:0000256" key="3">
    <source>
        <dbReference type="ARBA" id="ARBA00022588"/>
    </source>
</evidence>
<dbReference type="GO" id="GO:0045087">
    <property type="term" value="P:innate immune response"/>
    <property type="evidence" value="ECO:0007669"/>
    <property type="project" value="UniProtKB-KW"/>
</dbReference>
<protein>
    <recommendedName>
        <fullName evidence="6">CARD domain-containing protein</fullName>
    </recommendedName>
</protein>
<dbReference type="GO" id="GO:0005829">
    <property type="term" value="C:cytosol"/>
    <property type="evidence" value="ECO:0007669"/>
    <property type="project" value="UniProtKB-SubCell"/>
</dbReference>
<keyword evidence="4" id="KW-0391">Immunity</keyword>
<dbReference type="GO" id="GO:0006954">
    <property type="term" value="P:inflammatory response"/>
    <property type="evidence" value="ECO:0007669"/>
    <property type="project" value="UniProtKB-KW"/>
</dbReference>
<dbReference type="InterPro" id="IPR011029">
    <property type="entry name" value="DEATH-like_dom_sf"/>
</dbReference>
<comment type="subcellular location">
    <subcellularLocation>
        <location evidence="1">Cytoplasm</location>
        <location evidence="1">Cytosol</location>
    </subcellularLocation>
</comment>
<dbReference type="PANTHER" id="PTHR46985">
    <property type="entry name" value="NACHT, LRR AND PYD DOMAINS-CONTAINING PROTEIN 1"/>
    <property type="match status" value="1"/>
</dbReference>
<dbReference type="AlphaFoldDB" id="A0A4W5RND1"/>
<keyword evidence="3" id="KW-0399">Innate immunity</keyword>